<evidence type="ECO:0000256" key="1">
    <source>
        <dbReference type="ARBA" id="ARBA00005695"/>
    </source>
</evidence>
<dbReference type="RefSeq" id="WP_104143636.1">
    <property type="nucleotide sequence ID" value="NZ_PREU01000004.1"/>
</dbReference>
<accession>A0A2S5GTJ6</accession>
<dbReference type="InterPro" id="IPR039424">
    <property type="entry name" value="SBP_5"/>
</dbReference>
<evidence type="ECO:0000256" key="3">
    <source>
        <dbReference type="SAM" id="SignalP"/>
    </source>
</evidence>
<dbReference type="OrthoDB" id="9801799at2"/>
<dbReference type="CDD" id="cd08502">
    <property type="entry name" value="PBP2_NikA_DppA_OppA_like_16"/>
    <property type="match status" value="1"/>
</dbReference>
<feature type="signal peptide" evidence="3">
    <location>
        <begin position="1"/>
        <end position="32"/>
    </location>
</feature>
<sequence length="519" mass="56975">MNFRPSRRGSGLTSLLAAGAIGLTAMTSPALSATPVKGGTISVATIGEPPTLDPMTSTADLVGILTQHFFETLYTFDAKWNLTPLLADKMPDVTPDGLVYTIALRQGITFHDGSKMDSSDVLASLKRWTETATRGKGAAKVISSIEAPDANTIRITLKQPYAPLTALLAMNNAAAVIMPKGKIAPVLTEIVGTGPYQLKARVPDQYIQLVRFDGYKQRDGEPDGYGGARKQYLDEIRFVPVSNANTRSEAAAAGQFDYVDSLPVEALAKLKGGRSDPVMLKPFGWPRLVLNTKQGIMSNLAVRQAVQLALNEEDMLFAAFGNKDFYKLNGDLYPEGYPWATSLGGKVYNKGDAAAAKKLLDGANVADKKIRILTSQQYEFHYKMALVAAEYLKAAGFTVEMQVVDWATLTQRRQDPAVWDIFITHSVFLPEPALIDFPSKDAPGWWDTPRRAQVMDAFNQARTQEERIKRWADVQQAVYDEIPFVKVGDFNAQAARSPSLQGTQPAPWPYFWNAWKSAK</sequence>
<evidence type="ECO:0000256" key="2">
    <source>
        <dbReference type="ARBA" id="ARBA00022729"/>
    </source>
</evidence>
<keyword evidence="2 3" id="KW-0732">Signal</keyword>
<comment type="caution">
    <text evidence="5">The sequence shown here is derived from an EMBL/GenBank/DDBJ whole genome shotgun (WGS) entry which is preliminary data.</text>
</comment>
<dbReference type="GO" id="GO:0015833">
    <property type="term" value="P:peptide transport"/>
    <property type="evidence" value="ECO:0007669"/>
    <property type="project" value="TreeGrafter"/>
</dbReference>
<feature type="domain" description="Solute-binding protein family 5" evidence="4">
    <location>
        <begin position="82"/>
        <end position="424"/>
    </location>
</feature>
<comment type="similarity">
    <text evidence="1">Belongs to the bacterial solute-binding protein 5 family.</text>
</comment>
<dbReference type="Gene3D" id="3.10.105.10">
    <property type="entry name" value="Dipeptide-binding Protein, Domain 3"/>
    <property type="match status" value="1"/>
</dbReference>
<dbReference type="PANTHER" id="PTHR30290">
    <property type="entry name" value="PERIPLASMIC BINDING COMPONENT OF ABC TRANSPORTER"/>
    <property type="match status" value="1"/>
</dbReference>
<dbReference type="InterPro" id="IPR030678">
    <property type="entry name" value="Peptide/Ni-bd"/>
</dbReference>
<dbReference type="EMBL" id="PREU01000004">
    <property type="protein sequence ID" value="PPA76410.1"/>
    <property type="molecule type" value="Genomic_DNA"/>
</dbReference>
<dbReference type="GO" id="GO:1904680">
    <property type="term" value="F:peptide transmembrane transporter activity"/>
    <property type="evidence" value="ECO:0007669"/>
    <property type="project" value="TreeGrafter"/>
</dbReference>
<dbReference type="PIRSF" id="PIRSF002741">
    <property type="entry name" value="MppA"/>
    <property type="match status" value="1"/>
</dbReference>
<dbReference type="InterPro" id="IPR000914">
    <property type="entry name" value="SBP_5_dom"/>
</dbReference>
<gene>
    <name evidence="5" type="ORF">C4E15_12200</name>
</gene>
<dbReference type="Gene3D" id="3.40.190.10">
    <property type="entry name" value="Periplasmic binding protein-like II"/>
    <property type="match status" value="1"/>
</dbReference>
<dbReference type="PANTHER" id="PTHR30290:SF38">
    <property type="entry name" value="D,D-DIPEPTIDE-BINDING PERIPLASMIC PROTEIN DDPA-RELATED"/>
    <property type="match status" value="1"/>
</dbReference>
<name>A0A2S5GTJ6_9BURK</name>
<reference evidence="5 6" key="1">
    <citation type="submission" date="2018-02" db="EMBL/GenBank/DDBJ databases">
        <title>Draft Genome of Achromobacter spanius stain 6.</title>
        <authorList>
            <person name="Gunasekera T.S."/>
            <person name="Radwan O."/>
            <person name="Ruiz O.N."/>
        </authorList>
    </citation>
    <scope>NUCLEOTIDE SEQUENCE [LARGE SCALE GENOMIC DNA]</scope>
    <source>
        <strain evidence="5 6">6</strain>
    </source>
</reference>
<dbReference type="Pfam" id="PF00496">
    <property type="entry name" value="SBP_bac_5"/>
    <property type="match status" value="1"/>
</dbReference>
<protein>
    <submittedName>
        <fullName evidence="5">Peptide ABC transporter</fullName>
    </submittedName>
</protein>
<dbReference type="GO" id="GO:0043190">
    <property type="term" value="C:ATP-binding cassette (ABC) transporter complex"/>
    <property type="evidence" value="ECO:0007669"/>
    <property type="project" value="InterPro"/>
</dbReference>
<dbReference type="AlphaFoldDB" id="A0A2S5GTJ6"/>
<dbReference type="SUPFAM" id="SSF53850">
    <property type="entry name" value="Periplasmic binding protein-like II"/>
    <property type="match status" value="1"/>
</dbReference>
<feature type="chain" id="PRO_5015473469" evidence="3">
    <location>
        <begin position="33"/>
        <end position="519"/>
    </location>
</feature>
<dbReference type="GO" id="GO:0030288">
    <property type="term" value="C:outer membrane-bounded periplasmic space"/>
    <property type="evidence" value="ECO:0007669"/>
    <property type="project" value="UniProtKB-ARBA"/>
</dbReference>
<organism evidence="5 6">
    <name type="scientific">Achromobacter spanius</name>
    <dbReference type="NCBI Taxonomy" id="217203"/>
    <lineage>
        <taxon>Bacteria</taxon>
        <taxon>Pseudomonadati</taxon>
        <taxon>Pseudomonadota</taxon>
        <taxon>Betaproteobacteria</taxon>
        <taxon>Burkholderiales</taxon>
        <taxon>Alcaligenaceae</taxon>
        <taxon>Achromobacter</taxon>
    </lineage>
</organism>
<evidence type="ECO:0000259" key="4">
    <source>
        <dbReference type="Pfam" id="PF00496"/>
    </source>
</evidence>
<dbReference type="Proteomes" id="UP000239990">
    <property type="component" value="Unassembled WGS sequence"/>
</dbReference>
<evidence type="ECO:0000313" key="6">
    <source>
        <dbReference type="Proteomes" id="UP000239990"/>
    </source>
</evidence>
<evidence type="ECO:0000313" key="5">
    <source>
        <dbReference type="EMBL" id="PPA76410.1"/>
    </source>
</evidence>
<proteinExistence type="inferred from homology"/>